<evidence type="ECO:0000313" key="2">
    <source>
        <dbReference type="EMBL" id="RLU14705.1"/>
    </source>
</evidence>
<dbReference type="EMBL" id="QOIP01000014">
    <property type="protein sequence ID" value="RLU14705.1"/>
    <property type="molecule type" value="Genomic_DNA"/>
</dbReference>
<sequence>MFNSSFSRQDVQEERLHCISRGSLLEVGRRMGVLPNRQDARHPFPQVIPDPEEHKQRNTNFMEQHRINWNSNNINQMIYKMAAGRIDSLKIPAVPTSNIVTQIDRKAAYYCNINNQAVNITANWILHVFQVPATPLPVAAAPALAAVVWIRGGILALGQHRQLRSHLVARNHYFQLQSRQSHVNCNYRYDISASTTTACASSYIADADERGANRVGPTANHTYNGFISENLSGNELNRPSITENNVQPYTTCSGQNTAILSPLLSTTSFTTSPTSTNARSIAASTTTSAAADALNGGVLSSLNIRNKTETEFHGVRAVERQPSVGESLPSSRLPFATSNLNTSLLSSLLTTSHISDICGNARAGRNTSDNDEDRDDGNNNERGNEEDDGKLLTKNIKIENYSPDTTPVIQRIQREQLEQFKQQESSVIRGIKFENTGLALDTDPVAKELHNIGARNTGGHDEGVGTIIGASNSYRNYTKQSSICAGSSSSGFFASHSSDAISPTSNIVTDMKYETQTGPPTTPSHLTSSGVEPPHSSQGTGIVVGGSPAEVVDSLLLSPWGATGQDFLEPSDVKQTTGLHEWDILLEPTVGVASAQSLAELKPLPPFTGYTGHLSINGIPGHHYHTIASSGQSGNGPSSEQDPEASRAWSDFDEWISIVSPRTQETTAPSTFSQIYVTTTPSTQAQQHGSTLQNLLSHNYAPLLQARLQAGNAASLQNASCGETPSSTSPYPISPSNQVSTSCSPEQQRQDKEICRFRYKEEDVEKHGQNKEKGREKKTDPLFLSNNEAQEALVIAHVNSKQNRGHCA</sequence>
<accession>A0A3L8D2H0</accession>
<feature type="compositionally biased region" description="Polar residues" evidence="1">
    <location>
        <begin position="737"/>
        <end position="747"/>
    </location>
</feature>
<feature type="compositionally biased region" description="Low complexity" evidence="1">
    <location>
        <begin position="724"/>
        <end position="736"/>
    </location>
</feature>
<dbReference type="OrthoDB" id="6077919at2759"/>
<feature type="compositionally biased region" description="Polar residues" evidence="1">
    <location>
        <begin position="627"/>
        <end position="640"/>
    </location>
</feature>
<feature type="region of interest" description="Disordered" evidence="1">
    <location>
        <begin position="717"/>
        <end position="783"/>
    </location>
</feature>
<evidence type="ECO:0000256" key="1">
    <source>
        <dbReference type="SAM" id="MobiDB-lite"/>
    </source>
</evidence>
<reference evidence="2" key="1">
    <citation type="journal article" date="2018" name="Genome Res.">
        <title>The genomic architecture and molecular evolution of ant odorant receptors.</title>
        <authorList>
            <person name="McKenzie S.K."/>
            <person name="Kronauer D.J.C."/>
        </authorList>
    </citation>
    <scope>NUCLEOTIDE SEQUENCE [LARGE SCALE GENOMIC DNA]</scope>
    <source>
        <strain evidence="2">Clonal line C1</strain>
    </source>
</reference>
<protein>
    <submittedName>
        <fullName evidence="2">Uncharacterized protein</fullName>
    </submittedName>
</protein>
<name>A0A3L8D2H0_OOCBI</name>
<feature type="compositionally biased region" description="Basic and acidic residues" evidence="1">
    <location>
        <begin position="748"/>
        <end position="780"/>
    </location>
</feature>
<dbReference type="Proteomes" id="UP000279307">
    <property type="component" value="Chromosome 14"/>
</dbReference>
<organism evidence="2">
    <name type="scientific">Ooceraea biroi</name>
    <name type="common">Clonal raider ant</name>
    <name type="synonym">Cerapachys biroi</name>
    <dbReference type="NCBI Taxonomy" id="2015173"/>
    <lineage>
        <taxon>Eukaryota</taxon>
        <taxon>Metazoa</taxon>
        <taxon>Ecdysozoa</taxon>
        <taxon>Arthropoda</taxon>
        <taxon>Hexapoda</taxon>
        <taxon>Insecta</taxon>
        <taxon>Pterygota</taxon>
        <taxon>Neoptera</taxon>
        <taxon>Endopterygota</taxon>
        <taxon>Hymenoptera</taxon>
        <taxon>Apocrita</taxon>
        <taxon>Aculeata</taxon>
        <taxon>Formicoidea</taxon>
        <taxon>Formicidae</taxon>
        <taxon>Dorylinae</taxon>
        <taxon>Ooceraea</taxon>
    </lineage>
</organism>
<gene>
    <name evidence="2" type="ORF">DMN91_012592</name>
</gene>
<proteinExistence type="predicted"/>
<comment type="caution">
    <text evidence="2">The sequence shown here is derived from an EMBL/GenBank/DDBJ whole genome shotgun (WGS) entry which is preliminary data.</text>
</comment>
<feature type="region of interest" description="Disordered" evidence="1">
    <location>
        <begin position="360"/>
        <end position="392"/>
    </location>
</feature>
<reference evidence="2" key="2">
    <citation type="submission" date="2018-07" db="EMBL/GenBank/DDBJ databases">
        <authorList>
            <person name="Mckenzie S.K."/>
            <person name="Kronauer D.J.C."/>
        </authorList>
    </citation>
    <scope>NUCLEOTIDE SEQUENCE</scope>
    <source>
        <strain evidence="2">Clonal line C1</strain>
    </source>
</reference>
<feature type="region of interest" description="Disordered" evidence="1">
    <location>
        <begin position="513"/>
        <end position="540"/>
    </location>
</feature>
<feature type="region of interest" description="Disordered" evidence="1">
    <location>
        <begin position="623"/>
        <end position="647"/>
    </location>
</feature>
<dbReference type="AlphaFoldDB" id="A0A3L8D2H0"/>